<dbReference type="Pfam" id="PF05485">
    <property type="entry name" value="THAP"/>
    <property type="match status" value="1"/>
</dbReference>
<dbReference type="Pfam" id="PF21788">
    <property type="entry name" value="TNP-like_GBD"/>
    <property type="match status" value="1"/>
</dbReference>
<dbReference type="InterPro" id="IPR048366">
    <property type="entry name" value="TNP-like_GBD"/>
</dbReference>
<dbReference type="InterPro" id="IPR038441">
    <property type="entry name" value="THAP_Znf_sf"/>
</dbReference>
<keyword evidence="1" id="KW-0479">Metal-binding</keyword>
<dbReference type="Proteomes" id="UP001152795">
    <property type="component" value="Unassembled WGS sequence"/>
</dbReference>
<keyword evidence="3" id="KW-0862">Zinc</keyword>
<evidence type="ECO:0000256" key="5">
    <source>
        <dbReference type="SAM" id="Coils"/>
    </source>
</evidence>
<dbReference type="InterPro" id="IPR048365">
    <property type="entry name" value="TNP-like_RNaseH_N"/>
</dbReference>
<proteinExistence type="predicted"/>
<sequence>MGRLGMQCCAFGCNKRKKNKTAELDQLRSDSEGTSDDETATKRHHARTFHRFPADPSRKKIWTAKIRRKDWIPSSSSRICSDHFPESCFDRTGKMTKLKDDAIPTRFKGFPKHMQKIQKPRKTSNKILHVNEIDEESVPTTVAVDDECEPPPAKKIALDREVNELYTPTEEIDKIKQVHHKKVEILKKKLKLSQQKARRLKKRNTSLKGIVKQLKERDLISSACEEMLQRNFCAVPVALFKRMSSNSGKGCKYSPELKSFALTLQFYSAKAYDFVRKTFNLALPHPVQIRKWYTKVPAEPGFTEPSFQALSQRVKNNAEKKVICSLMIDEMAIKKHVSWDGKKFRGYVDLGNDVKDDDSAPIAKDALVFMVVGVNETWKVPVGYFFVDGLSGKERANLIKVCIKKLHDVGIDIISLICDGPSCHFAMLHALGAQLKLPNIRPYFLHPLDKNKKIYVLLDVCHMLKLIRNTLGDGGILYDKDGKTISWAYLTELQKLQEKEGLRLGNKLKLSHIQWWQQKMKVNLAAQTFSASVADAIDYCRDTLKLEQFQGSEATVKFI</sequence>
<reference evidence="7" key="1">
    <citation type="submission" date="2020-04" db="EMBL/GenBank/DDBJ databases">
        <authorList>
            <person name="Alioto T."/>
            <person name="Alioto T."/>
            <person name="Gomez Garrido J."/>
        </authorList>
    </citation>
    <scope>NUCLEOTIDE SEQUENCE</scope>
    <source>
        <strain evidence="7">A484AB</strain>
    </source>
</reference>
<comment type="caution">
    <text evidence="7">The sequence shown here is derived from an EMBL/GenBank/DDBJ whole genome shotgun (WGS) entry which is preliminary data.</text>
</comment>
<keyword evidence="2" id="KW-0863">Zinc-finger</keyword>
<dbReference type="PROSITE" id="PS50950">
    <property type="entry name" value="ZF_THAP"/>
    <property type="match status" value="1"/>
</dbReference>
<evidence type="ECO:0000256" key="4">
    <source>
        <dbReference type="ARBA" id="ARBA00023125"/>
    </source>
</evidence>
<dbReference type="PANTHER" id="PTHR47696">
    <property type="entry name" value="THAP DOMAIN-CONTAINING PROTEIN 2"/>
    <property type="match status" value="1"/>
</dbReference>
<protein>
    <submittedName>
        <fullName evidence="7">DNA transposase THAP9</fullName>
    </submittedName>
</protein>
<keyword evidence="8" id="KW-1185">Reference proteome</keyword>
<dbReference type="SMART" id="SM00980">
    <property type="entry name" value="THAP"/>
    <property type="match status" value="1"/>
</dbReference>
<gene>
    <name evidence="7" type="ORF">PACLA_8A049697</name>
</gene>
<dbReference type="OrthoDB" id="6491412at2759"/>
<dbReference type="Pfam" id="PF12017">
    <property type="entry name" value="Tnp_P_element"/>
    <property type="match status" value="1"/>
</dbReference>
<evidence type="ECO:0000256" key="3">
    <source>
        <dbReference type="ARBA" id="ARBA00022833"/>
    </source>
</evidence>
<evidence type="ECO:0000256" key="6">
    <source>
        <dbReference type="SAM" id="MobiDB-lite"/>
    </source>
</evidence>
<keyword evidence="5" id="KW-0175">Coiled coil</keyword>
<dbReference type="InterPro" id="IPR021896">
    <property type="entry name" value="THAP9-like_HTH"/>
</dbReference>
<feature type="region of interest" description="Disordered" evidence="6">
    <location>
        <begin position="21"/>
        <end position="52"/>
    </location>
</feature>
<dbReference type="SMART" id="SM00692">
    <property type="entry name" value="DM3"/>
    <property type="match status" value="1"/>
</dbReference>
<dbReference type="EMBL" id="CACRXK020004268">
    <property type="protein sequence ID" value="CAB4002142.1"/>
    <property type="molecule type" value="Genomic_DNA"/>
</dbReference>
<feature type="coiled-coil region" evidence="5">
    <location>
        <begin position="183"/>
        <end position="217"/>
    </location>
</feature>
<dbReference type="GO" id="GO:0008270">
    <property type="term" value="F:zinc ion binding"/>
    <property type="evidence" value="ECO:0007669"/>
    <property type="project" value="UniProtKB-KW"/>
</dbReference>
<organism evidence="7 8">
    <name type="scientific">Paramuricea clavata</name>
    <name type="common">Red gorgonian</name>
    <name type="synonym">Violescent sea-whip</name>
    <dbReference type="NCBI Taxonomy" id="317549"/>
    <lineage>
        <taxon>Eukaryota</taxon>
        <taxon>Metazoa</taxon>
        <taxon>Cnidaria</taxon>
        <taxon>Anthozoa</taxon>
        <taxon>Octocorallia</taxon>
        <taxon>Malacalcyonacea</taxon>
        <taxon>Plexauridae</taxon>
        <taxon>Paramuricea</taxon>
    </lineage>
</organism>
<evidence type="ECO:0000313" key="8">
    <source>
        <dbReference type="Proteomes" id="UP001152795"/>
    </source>
</evidence>
<evidence type="ECO:0000256" key="1">
    <source>
        <dbReference type="ARBA" id="ARBA00022723"/>
    </source>
</evidence>
<feature type="compositionally biased region" description="Basic and acidic residues" evidence="6">
    <location>
        <begin position="21"/>
        <end position="31"/>
    </location>
</feature>
<dbReference type="Pfam" id="PF21787">
    <property type="entry name" value="TNP-like_RNaseH_N"/>
    <property type="match status" value="1"/>
</dbReference>
<dbReference type="InterPro" id="IPR006612">
    <property type="entry name" value="THAP_Znf"/>
</dbReference>
<dbReference type="InterPro" id="IPR026521">
    <property type="entry name" value="THAP2"/>
</dbReference>
<evidence type="ECO:0000313" key="7">
    <source>
        <dbReference type="EMBL" id="CAB4002142.1"/>
    </source>
</evidence>
<dbReference type="AlphaFoldDB" id="A0A7D9E5M0"/>
<dbReference type="Gene3D" id="6.20.210.20">
    <property type="entry name" value="THAP domain"/>
    <property type="match status" value="1"/>
</dbReference>
<evidence type="ECO:0000256" key="2">
    <source>
        <dbReference type="ARBA" id="ARBA00022771"/>
    </source>
</evidence>
<dbReference type="SUPFAM" id="SSF57716">
    <property type="entry name" value="Glucocorticoid receptor-like (DNA-binding domain)"/>
    <property type="match status" value="1"/>
</dbReference>
<keyword evidence="4" id="KW-0238">DNA-binding</keyword>
<name>A0A7D9E5M0_PARCT</name>
<dbReference type="PANTHER" id="PTHR47696:SF1">
    <property type="entry name" value="THAP DOMAIN-CONTAINING PROTEIN 2"/>
    <property type="match status" value="1"/>
</dbReference>
<dbReference type="GO" id="GO:0003677">
    <property type="term" value="F:DNA binding"/>
    <property type="evidence" value="ECO:0007669"/>
    <property type="project" value="UniProtKB-UniRule"/>
</dbReference>
<accession>A0A7D9E5M0</accession>